<organism evidence="1 2">
    <name type="scientific">Artemisia annua</name>
    <name type="common">Sweet wormwood</name>
    <dbReference type="NCBI Taxonomy" id="35608"/>
    <lineage>
        <taxon>Eukaryota</taxon>
        <taxon>Viridiplantae</taxon>
        <taxon>Streptophyta</taxon>
        <taxon>Embryophyta</taxon>
        <taxon>Tracheophyta</taxon>
        <taxon>Spermatophyta</taxon>
        <taxon>Magnoliopsida</taxon>
        <taxon>eudicotyledons</taxon>
        <taxon>Gunneridae</taxon>
        <taxon>Pentapetalae</taxon>
        <taxon>asterids</taxon>
        <taxon>campanulids</taxon>
        <taxon>Asterales</taxon>
        <taxon>Asteraceae</taxon>
        <taxon>Asteroideae</taxon>
        <taxon>Anthemideae</taxon>
        <taxon>Artemisiinae</taxon>
        <taxon>Artemisia</taxon>
    </lineage>
</organism>
<dbReference type="Proteomes" id="UP000245207">
    <property type="component" value="Unassembled WGS sequence"/>
</dbReference>
<dbReference type="AlphaFoldDB" id="A0A2U1MJ00"/>
<evidence type="ECO:0008006" key="3">
    <source>
        <dbReference type="Google" id="ProtNLM"/>
    </source>
</evidence>
<protein>
    <recommendedName>
        <fullName evidence="3">DUF674 domain-containing protein</fullName>
    </recommendedName>
</protein>
<reference evidence="1 2" key="1">
    <citation type="journal article" date="2018" name="Mol. Plant">
        <title>The genome of Artemisia annua provides insight into the evolution of Asteraceae family and artemisinin biosynthesis.</title>
        <authorList>
            <person name="Shen Q."/>
            <person name="Zhang L."/>
            <person name="Liao Z."/>
            <person name="Wang S."/>
            <person name="Yan T."/>
            <person name="Shi P."/>
            <person name="Liu M."/>
            <person name="Fu X."/>
            <person name="Pan Q."/>
            <person name="Wang Y."/>
            <person name="Lv Z."/>
            <person name="Lu X."/>
            <person name="Zhang F."/>
            <person name="Jiang W."/>
            <person name="Ma Y."/>
            <person name="Chen M."/>
            <person name="Hao X."/>
            <person name="Li L."/>
            <person name="Tang Y."/>
            <person name="Lv G."/>
            <person name="Zhou Y."/>
            <person name="Sun X."/>
            <person name="Brodelius P.E."/>
            <person name="Rose J.K.C."/>
            <person name="Tang K."/>
        </authorList>
    </citation>
    <scope>NUCLEOTIDE SEQUENCE [LARGE SCALE GENOMIC DNA]</scope>
    <source>
        <strain evidence="2">cv. Huhao1</strain>
        <tissue evidence="1">Leaf</tissue>
    </source>
</reference>
<dbReference type="InterPro" id="IPR007750">
    <property type="entry name" value="DUF674"/>
</dbReference>
<proteinExistence type="predicted"/>
<dbReference type="STRING" id="35608.A0A2U1MJ00"/>
<evidence type="ECO:0000313" key="2">
    <source>
        <dbReference type="Proteomes" id="UP000245207"/>
    </source>
</evidence>
<dbReference type="OrthoDB" id="2014278at2759"/>
<evidence type="ECO:0000313" key="1">
    <source>
        <dbReference type="EMBL" id="PWA61251.1"/>
    </source>
</evidence>
<dbReference type="Pfam" id="PF05056">
    <property type="entry name" value="DUF674"/>
    <property type="match status" value="2"/>
</dbReference>
<gene>
    <name evidence="1" type="ORF">CTI12_AA376640</name>
</gene>
<dbReference type="PANTHER" id="PTHR33103">
    <property type="entry name" value="OS01G0153900 PROTEIN"/>
    <property type="match status" value="1"/>
</dbReference>
<keyword evidence="2" id="KW-1185">Reference proteome</keyword>
<comment type="caution">
    <text evidence="1">The sequence shown here is derived from an EMBL/GenBank/DDBJ whole genome shotgun (WGS) entry which is preliminary data.</text>
</comment>
<sequence length="295" mass="32177">MAATSSSSKVSLKLLIDKRSQKVLFAEAGKDFVDFLFTLLTLPIGTVIRLLNNKDMVGCLGKLYQSVSNLNDDYMQPNQEKDVVLKPKSSLSFASSQVPLLPAGEWCSTLPPPTTATYFYTCKSCTNSMFTPTYGSRCTSCGHMMYNIVTHYVPKTSATSVPTTGEGYGFVKGVVTYMVMDDLVIAPMSTISSVALLNRFNIKDVSEGYGFVKGVVTYMVMDDLVIAPMSTISSVALLNRFNIKDVSALEEKVVKLGMNEGLELLKHALGSKTVLTNVFLTTGTRKSARVRSELV</sequence>
<name>A0A2U1MJ00_ARTAN</name>
<accession>A0A2U1MJ00</accession>
<dbReference type="PANTHER" id="PTHR33103:SF19">
    <property type="entry name" value="OS09G0544700 PROTEIN"/>
    <property type="match status" value="1"/>
</dbReference>
<dbReference type="EMBL" id="PKPP01005149">
    <property type="protein sequence ID" value="PWA61251.1"/>
    <property type="molecule type" value="Genomic_DNA"/>
</dbReference>